<protein>
    <submittedName>
        <fullName evidence="2">Uncharacterized protein</fullName>
    </submittedName>
</protein>
<evidence type="ECO:0000313" key="2">
    <source>
        <dbReference type="EMBL" id="GGD79534.1"/>
    </source>
</evidence>
<gene>
    <name evidence="2" type="ORF">GCM10007269_23000</name>
</gene>
<sequence length="94" mass="11136">MSNNTLLRSTAHPPCPEDQETLEVRLPSDRTELALSDRLSLRLGLWLLLRTQRPRRATTRTMTNEEVMRMFETKHATERESLTMLAYQMQRHLR</sequence>
<feature type="region of interest" description="Disordered" evidence="1">
    <location>
        <begin position="1"/>
        <end position="24"/>
    </location>
</feature>
<proteinExistence type="predicted"/>
<dbReference type="RefSeq" id="WP_033104535.1">
    <property type="nucleotide sequence ID" value="NZ_BMCM01000003.1"/>
</dbReference>
<dbReference type="Proteomes" id="UP000629365">
    <property type="component" value="Unassembled WGS sequence"/>
</dbReference>
<dbReference type="EMBL" id="BMCM01000003">
    <property type="protein sequence ID" value="GGD79534.1"/>
    <property type="molecule type" value="Genomic_DNA"/>
</dbReference>
<accession>A0ABQ1RS41</accession>
<reference evidence="3" key="1">
    <citation type="journal article" date="2019" name="Int. J. Syst. Evol. Microbiol.">
        <title>The Global Catalogue of Microorganisms (GCM) 10K type strain sequencing project: providing services to taxonomists for standard genome sequencing and annotation.</title>
        <authorList>
            <consortium name="The Broad Institute Genomics Platform"/>
            <consortium name="The Broad Institute Genome Sequencing Center for Infectious Disease"/>
            <person name="Wu L."/>
            <person name="Ma J."/>
        </authorList>
    </citation>
    <scope>NUCLEOTIDE SEQUENCE [LARGE SCALE GENOMIC DNA]</scope>
    <source>
        <strain evidence="3">CCM 7640</strain>
    </source>
</reference>
<evidence type="ECO:0000256" key="1">
    <source>
        <dbReference type="SAM" id="MobiDB-lite"/>
    </source>
</evidence>
<evidence type="ECO:0000313" key="3">
    <source>
        <dbReference type="Proteomes" id="UP000629365"/>
    </source>
</evidence>
<name>A0ABQ1RS41_9MICO</name>
<comment type="caution">
    <text evidence="2">The sequence shown here is derived from an EMBL/GenBank/DDBJ whole genome shotgun (WGS) entry which is preliminary data.</text>
</comment>
<keyword evidence="3" id="KW-1185">Reference proteome</keyword>
<organism evidence="2 3">
    <name type="scientific">Microbacterium murale</name>
    <dbReference type="NCBI Taxonomy" id="1081040"/>
    <lineage>
        <taxon>Bacteria</taxon>
        <taxon>Bacillati</taxon>
        <taxon>Actinomycetota</taxon>
        <taxon>Actinomycetes</taxon>
        <taxon>Micrococcales</taxon>
        <taxon>Microbacteriaceae</taxon>
        <taxon>Microbacterium</taxon>
    </lineage>
</organism>